<feature type="domain" description="GGDEF" evidence="5">
    <location>
        <begin position="214"/>
        <end position="347"/>
    </location>
</feature>
<dbReference type="SUPFAM" id="SSF141868">
    <property type="entry name" value="EAL domain-like"/>
    <property type="match status" value="1"/>
</dbReference>
<dbReference type="GO" id="GO:0006355">
    <property type="term" value="P:regulation of DNA-templated transcription"/>
    <property type="evidence" value="ECO:0007669"/>
    <property type="project" value="InterPro"/>
</dbReference>
<dbReference type="PROSITE" id="PS50112">
    <property type="entry name" value="PAS"/>
    <property type="match status" value="1"/>
</dbReference>
<comment type="caution">
    <text evidence="6">The sequence shown here is derived from an EMBL/GenBank/DDBJ whole genome shotgun (WGS) entry which is preliminary data.</text>
</comment>
<dbReference type="Proteomes" id="UP000541636">
    <property type="component" value="Unassembled WGS sequence"/>
</dbReference>
<dbReference type="NCBIfam" id="TIGR00254">
    <property type="entry name" value="GGDEF"/>
    <property type="match status" value="1"/>
</dbReference>
<dbReference type="SUPFAM" id="SSF55073">
    <property type="entry name" value="Nucleotide cyclase"/>
    <property type="match status" value="1"/>
</dbReference>
<dbReference type="Gene3D" id="3.30.450.20">
    <property type="entry name" value="PAS domain"/>
    <property type="match status" value="1"/>
</dbReference>
<evidence type="ECO:0000313" key="6">
    <source>
        <dbReference type="EMBL" id="NKZ37647.1"/>
    </source>
</evidence>
<organism evidence="6 7">
    <name type="scientific">Oleiagrimonas citrea</name>
    <dbReference type="NCBI Taxonomy" id="1665687"/>
    <lineage>
        <taxon>Bacteria</taxon>
        <taxon>Pseudomonadati</taxon>
        <taxon>Pseudomonadota</taxon>
        <taxon>Gammaproteobacteria</taxon>
        <taxon>Lysobacterales</taxon>
        <taxon>Rhodanobacteraceae</taxon>
        <taxon>Oleiagrimonas</taxon>
    </lineage>
</organism>
<dbReference type="SUPFAM" id="SSF55785">
    <property type="entry name" value="PYP-like sensor domain (PAS domain)"/>
    <property type="match status" value="1"/>
</dbReference>
<dbReference type="PROSITE" id="PS50887">
    <property type="entry name" value="GGDEF"/>
    <property type="match status" value="1"/>
</dbReference>
<dbReference type="PROSITE" id="PS50113">
    <property type="entry name" value="PAC"/>
    <property type="match status" value="1"/>
</dbReference>
<feature type="domain" description="EAL" evidence="4">
    <location>
        <begin position="356"/>
        <end position="610"/>
    </location>
</feature>
<dbReference type="Gene3D" id="3.20.20.450">
    <property type="entry name" value="EAL domain"/>
    <property type="match status" value="1"/>
</dbReference>
<feature type="compositionally biased region" description="Basic and acidic residues" evidence="1">
    <location>
        <begin position="16"/>
        <end position="30"/>
    </location>
</feature>
<dbReference type="CDD" id="cd00130">
    <property type="entry name" value="PAS"/>
    <property type="match status" value="1"/>
</dbReference>
<feature type="region of interest" description="Disordered" evidence="1">
    <location>
        <begin position="1"/>
        <end position="53"/>
    </location>
</feature>
<dbReference type="InterPro" id="IPR035919">
    <property type="entry name" value="EAL_sf"/>
</dbReference>
<proteinExistence type="predicted"/>
<evidence type="ECO:0000259" key="4">
    <source>
        <dbReference type="PROSITE" id="PS50883"/>
    </source>
</evidence>
<dbReference type="InterPro" id="IPR029787">
    <property type="entry name" value="Nucleotide_cyclase"/>
</dbReference>
<name>A0A846ZIX8_9GAMM</name>
<dbReference type="InterPro" id="IPR043128">
    <property type="entry name" value="Rev_trsase/Diguanyl_cyclase"/>
</dbReference>
<dbReference type="InterPro" id="IPR052155">
    <property type="entry name" value="Biofilm_reg_signaling"/>
</dbReference>
<dbReference type="Gene3D" id="3.30.70.270">
    <property type="match status" value="1"/>
</dbReference>
<evidence type="ECO:0000256" key="1">
    <source>
        <dbReference type="SAM" id="MobiDB-lite"/>
    </source>
</evidence>
<dbReference type="Pfam" id="PF00989">
    <property type="entry name" value="PAS"/>
    <property type="match status" value="1"/>
</dbReference>
<dbReference type="InterPro" id="IPR000700">
    <property type="entry name" value="PAS-assoc_C"/>
</dbReference>
<dbReference type="SMART" id="SM00052">
    <property type="entry name" value="EAL"/>
    <property type="match status" value="1"/>
</dbReference>
<dbReference type="CDD" id="cd01948">
    <property type="entry name" value="EAL"/>
    <property type="match status" value="1"/>
</dbReference>
<dbReference type="EMBL" id="JAAZQD010000001">
    <property type="protein sequence ID" value="NKZ37647.1"/>
    <property type="molecule type" value="Genomic_DNA"/>
</dbReference>
<feature type="domain" description="PAS" evidence="2">
    <location>
        <begin position="54"/>
        <end position="104"/>
    </location>
</feature>
<dbReference type="AlphaFoldDB" id="A0A846ZIX8"/>
<dbReference type="Pfam" id="PF00563">
    <property type="entry name" value="EAL"/>
    <property type="match status" value="1"/>
</dbReference>
<accession>A0A846ZIX8</accession>
<dbReference type="PANTHER" id="PTHR44757:SF2">
    <property type="entry name" value="BIOFILM ARCHITECTURE MAINTENANCE PROTEIN MBAA"/>
    <property type="match status" value="1"/>
</dbReference>
<evidence type="ECO:0000313" key="7">
    <source>
        <dbReference type="Proteomes" id="UP000541636"/>
    </source>
</evidence>
<dbReference type="Pfam" id="PF00990">
    <property type="entry name" value="GGDEF"/>
    <property type="match status" value="1"/>
</dbReference>
<dbReference type="InterPro" id="IPR000160">
    <property type="entry name" value="GGDEF_dom"/>
</dbReference>
<dbReference type="InterPro" id="IPR000014">
    <property type="entry name" value="PAS"/>
</dbReference>
<feature type="domain" description="PAC" evidence="3">
    <location>
        <begin position="124"/>
        <end position="176"/>
    </location>
</feature>
<dbReference type="CDD" id="cd01949">
    <property type="entry name" value="GGDEF"/>
    <property type="match status" value="1"/>
</dbReference>
<dbReference type="SMART" id="SM00091">
    <property type="entry name" value="PAS"/>
    <property type="match status" value="1"/>
</dbReference>
<sequence length="615" mass="68540">MARGPWVAPAPWMRKKPSDEDRAVSHEHDASSVAQADSLDPNSNSGQTKTSADHAARYRTLLDAVPDAVTLHDTRGDIVDANAAAVRTFGYPLHALRGMNVRDLNPNLPEDHMTAVMRTHGVDRTFSVVGVNRRADGTTFPVEVHSNVFLDAGQHRVVAVARDISTRVEAERQLRVSAEHMRKQARIDSLTRLPNRDTMLEATRDALAAAEPGIGPAVLYIDLDRFKILNDMLGHHAGDRLLLATAERLRMCCEGHARCGRYGNDEFIVLLPRCAQDDAARACAQRIIRAFEQPFELEGEAFVLTTSIGIACHPEHGDSAELLIQHADTAMHEAKRRGRHTFRAFDKTLNDHLGMRNQIESQLRLALDHGELWLAFQPKVSLRERRIVGAEALLRWRSPQFGEVSPTDFIPHAENSGEIVRIGAWVVKEACRQLREWRDQGLELDHIAVNVSFRQLLSGTFSDSVQAALQVHDLPGNALELEMTERILIDEAPDTLDTFTALKRMGVRLTIDDFGEGYSSFNYLRHLPIDSVKISHTFMQGIPVQPADTAICEAIVRIAESLGLTVVAEGVETEEQLAFLERIGTDDAQGFFFSRPIEAARLPVFMQEWNRSGRG</sequence>
<feature type="compositionally biased region" description="Polar residues" evidence="1">
    <location>
        <begin position="32"/>
        <end position="50"/>
    </location>
</feature>
<dbReference type="InterPro" id="IPR001633">
    <property type="entry name" value="EAL_dom"/>
</dbReference>
<dbReference type="NCBIfam" id="TIGR00229">
    <property type="entry name" value="sensory_box"/>
    <property type="match status" value="1"/>
</dbReference>
<dbReference type="InterPro" id="IPR035965">
    <property type="entry name" value="PAS-like_dom_sf"/>
</dbReference>
<evidence type="ECO:0000259" key="2">
    <source>
        <dbReference type="PROSITE" id="PS50112"/>
    </source>
</evidence>
<evidence type="ECO:0000259" key="5">
    <source>
        <dbReference type="PROSITE" id="PS50887"/>
    </source>
</evidence>
<keyword evidence="7" id="KW-1185">Reference proteome</keyword>
<dbReference type="InterPro" id="IPR013767">
    <property type="entry name" value="PAS_fold"/>
</dbReference>
<evidence type="ECO:0000259" key="3">
    <source>
        <dbReference type="PROSITE" id="PS50113"/>
    </source>
</evidence>
<protein>
    <submittedName>
        <fullName evidence="6">EAL domain-containing protein</fullName>
    </submittedName>
</protein>
<dbReference type="PANTHER" id="PTHR44757">
    <property type="entry name" value="DIGUANYLATE CYCLASE DGCP"/>
    <property type="match status" value="1"/>
</dbReference>
<reference evidence="6 7" key="1">
    <citation type="journal article" date="2017" name="Int. J. Syst. Evol. Microbiol.">
        <title>Oleiagrimonas citrea sp. nov., a marine bacterium isolated from tidal flat sediment and emended description of the genus Oleiagrimonas Fang et al. 2015 and Oleiagrimonas soli.</title>
        <authorList>
            <person name="Yang S.H."/>
            <person name="Seo H.S."/>
            <person name="Seong C.N."/>
            <person name="Kwon K.K."/>
        </authorList>
    </citation>
    <scope>NUCLEOTIDE SEQUENCE [LARGE SCALE GENOMIC DNA]</scope>
    <source>
        <strain evidence="6 7">MEBiC09124</strain>
    </source>
</reference>
<dbReference type="PROSITE" id="PS50883">
    <property type="entry name" value="EAL"/>
    <property type="match status" value="1"/>
</dbReference>
<gene>
    <name evidence="6" type="ORF">HF690_01605</name>
</gene>
<dbReference type="SMART" id="SM00267">
    <property type="entry name" value="GGDEF"/>
    <property type="match status" value="1"/>
</dbReference>